<evidence type="ECO:0000313" key="2">
    <source>
        <dbReference type="EMBL" id="KAG5207419.1"/>
    </source>
</evidence>
<evidence type="ECO:0000256" key="1">
    <source>
        <dbReference type="SAM" id="SignalP"/>
    </source>
</evidence>
<organism evidence="2 3">
    <name type="scientific">Ovis aries</name>
    <name type="common">Sheep</name>
    <dbReference type="NCBI Taxonomy" id="9940"/>
    <lineage>
        <taxon>Eukaryota</taxon>
        <taxon>Metazoa</taxon>
        <taxon>Chordata</taxon>
        <taxon>Craniata</taxon>
        <taxon>Vertebrata</taxon>
        <taxon>Euteleostomi</taxon>
        <taxon>Mammalia</taxon>
        <taxon>Eutheria</taxon>
        <taxon>Laurasiatheria</taxon>
        <taxon>Artiodactyla</taxon>
        <taxon>Ruminantia</taxon>
        <taxon>Pecora</taxon>
        <taxon>Bovidae</taxon>
        <taxon>Caprinae</taxon>
        <taxon>Ovis</taxon>
    </lineage>
</organism>
<reference evidence="2 3" key="1">
    <citation type="submission" date="2020-12" db="EMBL/GenBank/DDBJ databases">
        <title>De novo assembly of Tibetan sheep genome.</title>
        <authorList>
            <person name="Li X."/>
        </authorList>
    </citation>
    <scope>NUCLEOTIDE SEQUENCE [LARGE SCALE GENOMIC DNA]</scope>
    <source>
        <tissue evidence="2">Heart</tissue>
    </source>
</reference>
<comment type="caution">
    <text evidence="2">The sequence shown here is derived from an EMBL/GenBank/DDBJ whole genome shotgun (WGS) entry which is preliminary data.</text>
</comment>
<dbReference type="AlphaFoldDB" id="A0A836AFA2"/>
<evidence type="ECO:0008006" key="4">
    <source>
        <dbReference type="Google" id="ProtNLM"/>
    </source>
</evidence>
<keyword evidence="1" id="KW-0732">Signal</keyword>
<accession>A0A836AFA2</accession>
<feature type="signal peptide" evidence="1">
    <location>
        <begin position="1"/>
        <end position="23"/>
    </location>
</feature>
<sequence>MSSILTCSLKVCFLFCPIRIITAAVSYFIPSNGDKYTAYKNLNYERIYNKRSAVRPRERSGWLCDFSPGTVISLFSYLWKGTCSGCRRSFSVLEIRVEVDSSSSDNHLKGDDPPRRRCATISTSLFTIG</sequence>
<evidence type="ECO:0000313" key="3">
    <source>
        <dbReference type="Proteomes" id="UP000664991"/>
    </source>
</evidence>
<gene>
    <name evidence="2" type="ORF">JEQ12_017183</name>
</gene>
<dbReference type="EMBL" id="JAEMGP010000006">
    <property type="protein sequence ID" value="KAG5207419.1"/>
    <property type="molecule type" value="Genomic_DNA"/>
</dbReference>
<feature type="chain" id="PRO_5032873705" description="Secreted protein" evidence="1">
    <location>
        <begin position="24"/>
        <end position="129"/>
    </location>
</feature>
<protein>
    <recommendedName>
        <fullName evidence="4">Secreted protein</fullName>
    </recommendedName>
</protein>
<proteinExistence type="predicted"/>
<dbReference type="Proteomes" id="UP000664991">
    <property type="component" value="Unassembled WGS sequence"/>
</dbReference>
<name>A0A836AFA2_SHEEP</name>